<feature type="transmembrane region" description="Helical" evidence="1">
    <location>
        <begin position="61"/>
        <end position="82"/>
    </location>
</feature>
<dbReference type="PANTHER" id="PTHR34295">
    <property type="entry name" value="BIOTIN TRANSPORTER BIOY"/>
    <property type="match status" value="1"/>
</dbReference>
<evidence type="ECO:0000256" key="1">
    <source>
        <dbReference type="SAM" id="Phobius"/>
    </source>
</evidence>
<dbReference type="InterPro" id="IPR003784">
    <property type="entry name" value="BioY"/>
</dbReference>
<dbReference type="EMBL" id="VSSQ01061145">
    <property type="protein sequence ID" value="MPN14509.1"/>
    <property type="molecule type" value="Genomic_DNA"/>
</dbReference>
<keyword evidence="1" id="KW-0812">Transmembrane</keyword>
<dbReference type="PANTHER" id="PTHR34295:SF1">
    <property type="entry name" value="BIOTIN TRANSPORTER BIOY"/>
    <property type="match status" value="1"/>
</dbReference>
<name>A0A645FMD8_9ZZZZ</name>
<dbReference type="AlphaFoldDB" id="A0A645FMD8"/>
<dbReference type="Pfam" id="PF02632">
    <property type="entry name" value="BioY"/>
    <property type="match status" value="1"/>
</dbReference>
<organism evidence="2">
    <name type="scientific">bioreactor metagenome</name>
    <dbReference type="NCBI Taxonomy" id="1076179"/>
    <lineage>
        <taxon>unclassified sequences</taxon>
        <taxon>metagenomes</taxon>
        <taxon>ecological metagenomes</taxon>
    </lineage>
</organism>
<proteinExistence type="predicted"/>
<dbReference type="GO" id="GO:0005886">
    <property type="term" value="C:plasma membrane"/>
    <property type="evidence" value="ECO:0007669"/>
    <property type="project" value="InterPro"/>
</dbReference>
<sequence>MNPVAKSRTYQMILVALFAALIAVGAFIRIPVPLVPFTMQTFFIVLAGMMLGKKLGAASALVYLAVGLIGIPVFTQGGGIGYVLKPSFGYLIGFVVGAFLTGAIARKAPQPTFWRLMAAALAGLLAVYVIGTTYFYFLSNYYLGKQVSVWTAVLYCFLVFVPGDLAKSIVAALIAKRMIPVLQKNNLS</sequence>
<gene>
    <name evidence="2" type="primary">bioY_22</name>
    <name evidence="2" type="ORF">SDC9_161836</name>
</gene>
<dbReference type="Gene3D" id="1.10.1760.20">
    <property type="match status" value="1"/>
</dbReference>
<dbReference type="PIRSF" id="PIRSF016661">
    <property type="entry name" value="BioY"/>
    <property type="match status" value="1"/>
</dbReference>
<feature type="transmembrane region" description="Helical" evidence="1">
    <location>
        <begin position="117"/>
        <end position="137"/>
    </location>
</feature>
<keyword evidence="1" id="KW-1133">Transmembrane helix</keyword>
<keyword evidence="1" id="KW-0472">Membrane</keyword>
<feature type="transmembrane region" description="Helical" evidence="1">
    <location>
        <begin position="88"/>
        <end position="105"/>
    </location>
</feature>
<evidence type="ECO:0000313" key="2">
    <source>
        <dbReference type="EMBL" id="MPN14509.1"/>
    </source>
</evidence>
<accession>A0A645FMD8</accession>
<reference evidence="2" key="1">
    <citation type="submission" date="2019-08" db="EMBL/GenBank/DDBJ databases">
        <authorList>
            <person name="Kucharzyk K."/>
            <person name="Murdoch R.W."/>
            <person name="Higgins S."/>
            <person name="Loffler F."/>
        </authorList>
    </citation>
    <scope>NUCLEOTIDE SEQUENCE</scope>
</reference>
<feature type="transmembrane region" description="Helical" evidence="1">
    <location>
        <begin position="12"/>
        <end position="28"/>
    </location>
</feature>
<protein>
    <submittedName>
        <fullName evidence="2">Biotin transporter BioY</fullName>
    </submittedName>
</protein>
<dbReference type="GO" id="GO:0015225">
    <property type="term" value="F:biotin transmembrane transporter activity"/>
    <property type="evidence" value="ECO:0007669"/>
    <property type="project" value="InterPro"/>
</dbReference>
<feature type="transmembrane region" description="Helical" evidence="1">
    <location>
        <begin position="149"/>
        <end position="175"/>
    </location>
</feature>
<comment type="caution">
    <text evidence="2">The sequence shown here is derived from an EMBL/GenBank/DDBJ whole genome shotgun (WGS) entry which is preliminary data.</text>
</comment>